<feature type="domain" description="N-acetyltransferase" evidence="1">
    <location>
        <begin position="11"/>
        <end position="166"/>
    </location>
</feature>
<dbReference type="KEGG" id="dpd:Deipe_3994"/>
<geneLocation type="plasmid" evidence="2 3">
    <name>pDEIPE01</name>
</geneLocation>
<dbReference type="AlphaFoldDB" id="L0A8I2"/>
<keyword evidence="3" id="KW-1185">Reference proteome</keyword>
<dbReference type="HOGENOM" id="CLU_119554_0_0_0"/>
<dbReference type="GO" id="GO:0016747">
    <property type="term" value="F:acyltransferase activity, transferring groups other than amino-acyl groups"/>
    <property type="evidence" value="ECO:0007669"/>
    <property type="project" value="InterPro"/>
</dbReference>
<evidence type="ECO:0000259" key="1">
    <source>
        <dbReference type="PROSITE" id="PS51186"/>
    </source>
</evidence>
<dbReference type="SUPFAM" id="SSF55729">
    <property type="entry name" value="Acyl-CoA N-acyltransferases (Nat)"/>
    <property type="match status" value="1"/>
</dbReference>
<protein>
    <submittedName>
        <fullName evidence="2">Acetyltransferase, N-acetylglutamate synthase</fullName>
    </submittedName>
</protein>
<keyword evidence="2" id="KW-0808">Transferase</keyword>
<dbReference type="Proteomes" id="UP000010467">
    <property type="component" value="Plasmid pDEIPE01"/>
</dbReference>
<dbReference type="CDD" id="cd04301">
    <property type="entry name" value="NAT_SF"/>
    <property type="match status" value="1"/>
</dbReference>
<name>L0A8I2_DEIPD</name>
<dbReference type="Pfam" id="PF00583">
    <property type="entry name" value="Acetyltransf_1"/>
    <property type="match status" value="1"/>
</dbReference>
<dbReference type="Gene3D" id="3.40.630.30">
    <property type="match status" value="1"/>
</dbReference>
<accession>L0A8I2</accession>
<evidence type="ECO:0000313" key="3">
    <source>
        <dbReference type="Proteomes" id="UP000010467"/>
    </source>
</evidence>
<gene>
    <name evidence="2" type="ordered locus">Deipe_3994</name>
</gene>
<sequence length="171" mass="19311">MPARWNCGRVERVRFFEPRDHDVCLALLDSNTPEFFAPQERADYVRFLCTHRGPYFVLERDGEVVACGGVALYPDDAAGVQLDVDSAGLTWGMVRRDLHAQGLGTALLEARMIWLRTHAPQVKEVRLSTSQFTTKYYARPGFEVTRITHDGFAPGVDAIEMRYVVVPLARP</sequence>
<dbReference type="EMBL" id="CP003383">
    <property type="protein sequence ID" value="AFZ69390.1"/>
    <property type="molecule type" value="Genomic_DNA"/>
</dbReference>
<dbReference type="InterPro" id="IPR016181">
    <property type="entry name" value="Acyl_CoA_acyltransferase"/>
</dbReference>
<reference evidence="3" key="1">
    <citation type="submission" date="2012-03" db="EMBL/GenBank/DDBJ databases">
        <title>Complete sequence of plasmid 1 of Deinococcus peraridilitoris DSM 19664.</title>
        <authorList>
            <person name="Lucas S."/>
            <person name="Copeland A."/>
            <person name="Lapidus A."/>
            <person name="Glavina del Rio T."/>
            <person name="Dalin E."/>
            <person name="Tice H."/>
            <person name="Bruce D."/>
            <person name="Goodwin L."/>
            <person name="Pitluck S."/>
            <person name="Peters L."/>
            <person name="Mikhailova N."/>
            <person name="Lu M."/>
            <person name="Kyrpides N."/>
            <person name="Mavromatis K."/>
            <person name="Ivanova N."/>
            <person name="Brettin T."/>
            <person name="Detter J.C."/>
            <person name="Han C."/>
            <person name="Larimer F."/>
            <person name="Land M."/>
            <person name="Hauser L."/>
            <person name="Markowitz V."/>
            <person name="Cheng J.-F."/>
            <person name="Hugenholtz P."/>
            <person name="Woyke T."/>
            <person name="Wu D."/>
            <person name="Pukall R."/>
            <person name="Steenblock K."/>
            <person name="Brambilla E."/>
            <person name="Klenk H.-P."/>
            <person name="Eisen J.A."/>
        </authorList>
    </citation>
    <scope>NUCLEOTIDE SEQUENCE [LARGE SCALE GENOMIC DNA]</scope>
    <source>
        <strain evidence="3">DSM 19664 / LMG 22246 / CIP 109416 / KR-200</strain>
        <plasmid evidence="3">Plasmid pDEIPE01</plasmid>
    </source>
</reference>
<dbReference type="PROSITE" id="PS51186">
    <property type="entry name" value="GNAT"/>
    <property type="match status" value="1"/>
</dbReference>
<proteinExistence type="predicted"/>
<organism evidence="2 3">
    <name type="scientific">Deinococcus peraridilitoris (strain DSM 19664 / LMG 22246 / CIP 109416 / KR-200)</name>
    <dbReference type="NCBI Taxonomy" id="937777"/>
    <lineage>
        <taxon>Bacteria</taxon>
        <taxon>Thermotogati</taxon>
        <taxon>Deinococcota</taxon>
        <taxon>Deinococci</taxon>
        <taxon>Deinococcales</taxon>
        <taxon>Deinococcaceae</taxon>
        <taxon>Deinococcus</taxon>
    </lineage>
</organism>
<keyword evidence="2" id="KW-0614">Plasmid</keyword>
<evidence type="ECO:0000313" key="2">
    <source>
        <dbReference type="EMBL" id="AFZ69390.1"/>
    </source>
</evidence>
<dbReference type="InterPro" id="IPR000182">
    <property type="entry name" value="GNAT_dom"/>
</dbReference>